<organism evidence="1 2">
    <name type="scientific">Pistacia integerrima</name>
    <dbReference type="NCBI Taxonomy" id="434235"/>
    <lineage>
        <taxon>Eukaryota</taxon>
        <taxon>Viridiplantae</taxon>
        <taxon>Streptophyta</taxon>
        <taxon>Embryophyta</taxon>
        <taxon>Tracheophyta</taxon>
        <taxon>Spermatophyta</taxon>
        <taxon>Magnoliopsida</taxon>
        <taxon>eudicotyledons</taxon>
        <taxon>Gunneridae</taxon>
        <taxon>Pentapetalae</taxon>
        <taxon>rosids</taxon>
        <taxon>malvids</taxon>
        <taxon>Sapindales</taxon>
        <taxon>Anacardiaceae</taxon>
        <taxon>Pistacia</taxon>
    </lineage>
</organism>
<accession>A0ACC0XH08</accession>
<protein>
    <submittedName>
        <fullName evidence="1">Uncharacterized protein</fullName>
    </submittedName>
</protein>
<comment type="caution">
    <text evidence="1">The sequence shown here is derived from an EMBL/GenBank/DDBJ whole genome shotgun (WGS) entry which is preliminary data.</text>
</comment>
<gene>
    <name evidence="1" type="ORF">Pint_09987</name>
</gene>
<proteinExistence type="predicted"/>
<keyword evidence="2" id="KW-1185">Reference proteome</keyword>
<reference evidence="2" key="1">
    <citation type="journal article" date="2023" name="G3 (Bethesda)">
        <title>Genome assembly and association tests identify interacting loci associated with vigor, precocity, and sex in interspecific pistachio rootstocks.</title>
        <authorList>
            <person name="Palmer W."/>
            <person name="Jacygrad E."/>
            <person name="Sagayaradj S."/>
            <person name="Cavanaugh K."/>
            <person name="Han R."/>
            <person name="Bertier L."/>
            <person name="Beede B."/>
            <person name="Kafkas S."/>
            <person name="Golino D."/>
            <person name="Preece J."/>
            <person name="Michelmore R."/>
        </authorList>
    </citation>
    <scope>NUCLEOTIDE SEQUENCE [LARGE SCALE GENOMIC DNA]</scope>
</reference>
<dbReference type="Proteomes" id="UP001163603">
    <property type="component" value="Chromosome 12"/>
</dbReference>
<evidence type="ECO:0000313" key="1">
    <source>
        <dbReference type="EMBL" id="KAJ0016874.1"/>
    </source>
</evidence>
<name>A0ACC0XH08_9ROSI</name>
<sequence>MNLSSRFIVGFFLGGIPWYVGAFIALCARVDVREKPGYVACAVASLDNSSMLLRSFSVNSYHDCSSSWRNKGISFLGGLAGVV</sequence>
<dbReference type="EMBL" id="CM047747">
    <property type="protein sequence ID" value="KAJ0016874.1"/>
    <property type="molecule type" value="Genomic_DNA"/>
</dbReference>
<evidence type="ECO:0000313" key="2">
    <source>
        <dbReference type="Proteomes" id="UP001163603"/>
    </source>
</evidence>